<comment type="pathway">
    <text evidence="2 12">Glycan metabolism; pectin degradation; 2-dehydro-3-deoxy-D-gluconate from pectin: step 1/5.</text>
</comment>
<keyword evidence="6 12" id="KW-0134">Cell wall</keyword>
<comment type="caution">
    <text evidence="15">The sequence shown here is derived from an EMBL/GenBank/DDBJ whole genome shotgun (WGS) entry which is preliminary data.</text>
</comment>
<dbReference type="PROSITE" id="PS00800">
    <property type="entry name" value="PECTINESTERASE_1"/>
    <property type="match status" value="1"/>
</dbReference>
<dbReference type="InterPro" id="IPR018040">
    <property type="entry name" value="Pectinesterase_Tyr_AS"/>
</dbReference>
<evidence type="ECO:0000256" key="10">
    <source>
        <dbReference type="ARBA" id="ARBA00023180"/>
    </source>
</evidence>
<dbReference type="SUPFAM" id="SSF51126">
    <property type="entry name" value="Pectin lyase-like"/>
    <property type="match status" value="1"/>
</dbReference>
<dbReference type="NCBIfam" id="TIGR01614">
    <property type="entry name" value="PME_inhib"/>
    <property type="match status" value="1"/>
</dbReference>
<comment type="similarity">
    <text evidence="3">In the N-terminal section; belongs to the PMEI family.</text>
</comment>
<dbReference type="InterPro" id="IPR011050">
    <property type="entry name" value="Pectin_lyase_fold/virulence"/>
</dbReference>
<dbReference type="EMBL" id="JAWXYG010000007">
    <property type="protein sequence ID" value="KAK4267132.1"/>
    <property type="molecule type" value="Genomic_DNA"/>
</dbReference>
<comment type="subcellular location">
    <subcellularLocation>
        <location evidence="1 12">Secreted</location>
        <location evidence="1 12">Cell wall</location>
    </subcellularLocation>
</comment>
<keyword evidence="10" id="KW-0325">Glycoprotein</keyword>
<name>A0AAE1JAW3_9FABA</name>
<evidence type="ECO:0000313" key="15">
    <source>
        <dbReference type="EMBL" id="KAK4267132.1"/>
    </source>
</evidence>
<protein>
    <recommendedName>
        <fullName evidence="5 12">Pectinesterase</fullName>
        <ecNumber evidence="5 12">3.1.1.11</ecNumber>
    </recommendedName>
</protein>
<evidence type="ECO:0000259" key="14">
    <source>
        <dbReference type="SMART" id="SM00856"/>
    </source>
</evidence>
<keyword evidence="9" id="KW-1015">Disulfide bond</keyword>
<sequence>MAMHSGNSFSRSGELDEAENQLFRHKTRKRMIILILSSIVLSVVVVATIAGTLIHAHDTPSSYSAPSSLELTPAASIKAVCNVTRYPNSCISGISSHPSYFNTTDPEMLFMFSLRVAIDELSKLAAYLAKLRGSVKDQSIKTALDVCGNVLEDAADRLNDSISSLELGGGEAILTPAKIDDLRTWLSATVTDQETCLDAIEELNSTDAQEILRDMRTAMENSTESSSNSLAIVRKILRVLAKVHLPLHRRLLGTGYPEWVGPTERRLLQQEANRTTMADAVVAKDGTGQYRTINEAVAAVKEKSESRFVIYVKEGVYVENVELKKDMWNVMIIGDGKNKTVISGRRNSVDGAPTFDTATFAVSGKGFIAKDIGFVNNAGPAKQQAVAMRSGSDKSVFYRCSFDAFQDTLYAHSNRQFYRECDITGTIDFIFGNAASVFQNCTIIPREPLPGQFNTVTAQGKTDPNQNTGIVIHDSSISALDNLTASTYLGRPWKNYSTTVIMKSEIGPFLDPMGWTEWSTDVEAPSTIFYAEYQNTGPGSNVTQRVRWAGYKPNLSEDEARKFSVGSFIQASQWLPDTGVEFQSSL</sequence>
<dbReference type="Proteomes" id="UP001293593">
    <property type="component" value="Unassembled WGS sequence"/>
</dbReference>
<gene>
    <name evidence="15" type="ORF">QN277_023955</name>
</gene>
<evidence type="ECO:0000256" key="5">
    <source>
        <dbReference type="ARBA" id="ARBA00013229"/>
    </source>
</evidence>
<accession>A0AAE1JAW3</accession>
<dbReference type="EC" id="3.1.1.11" evidence="5 12"/>
<dbReference type="InterPro" id="IPR000070">
    <property type="entry name" value="Pectinesterase_cat"/>
</dbReference>
<dbReference type="GO" id="GO:0004857">
    <property type="term" value="F:enzyme inhibitor activity"/>
    <property type="evidence" value="ECO:0007669"/>
    <property type="project" value="InterPro"/>
</dbReference>
<evidence type="ECO:0000256" key="2">
    <source>
        <dbReference type="ARBA" id="ARBA00005184"/>
    </source>
</evidence>
<comment type="catalytic activity">
    <reaction evidence="12">
        <text>[(1-&gt;4)-alpha-D-galacturonosyl methyl ester](n) + n H2O = [(1-&gt;4)-alpha-D-galacturonosyl](n) + n methanol + n H(+)</text>
        <dbReference type="Rhea" id="RHEA:22380"/>
        <dbReference type="Rhea" id="RHEA-COMP:14570"/>
        <dbReference type="Rhea" id="RHEA-COMP:14573"/>
        <dbReference type="ChEBI" id="CHEBI:15377"/>
        <dbReference type="ChEBI" id="CHEBI:15378"/>
        <dbReference type="ChEBI" id="CHEBI:17790"/>
        <dbReference type="ChEBI" id="CHEBI:140522"/>
        <dbReference type="ChEBI" id="CHEBI:140523"/>
        <dbReference type="EC" id="3.1.1.11"/>
    </reaction>
</comment>
<evidence type="ECO:0000256" key="13">
    <source>
        <dbReference type="SAM" id="Phobius"/>
    </source>
</evidence>
<keyword evidence="13" id="KW-0812">Transmembrane</keyword>
<evidence type="ECO:0000256" key="12">
    <source>
        <dbReference type="RuleBase" id="RU000589"/>
    </source>
</evidence>
<dbReference type="InterPro" id="IPR006501">
    <property type="entry name" value="Pectinesterase_inhib_dom"/>
</dbReference>
<feature type="active site" evidence="11">
    <location>
        <position position="428"/>
    </location>
</feature>
<dbReference type="FunFam" id="1.20.140.40:FF:000010">
    <property type="entry name" value="Pectinesterase"/>
    <property type="match status" value="1"/>
</dbReference>
<dbReference type="GO" id="GO:0045490">
    <property type="term" value="P:pectin catabolic process"/>
    <property type="evidence" value="ECO:0007669"/>
    <property type="project" value="UniProtKB-UniRule"/>
</dbReference>
<keyword evidence="7 12" id="KW-0378">Hydrolase</keyword>
<evidence type="ECO:0000256" key="8">
    <source>
        <dbReference type="ARBA" id="ARBA00023085"/>
    </source>
</evidence>
<feature type="transmembrane region" description="Helical" evidence="13">
    <location>
        <begin position="31"/>
        <end position="54"/>
    </location>
</feature>
<evidence type="ECO:0000256" key="3">
    <source>
        <dbReference type="ARBA" id="ARBA00006027"/>
    </source>
</evidence>
<keyword evidence="13" id="KW-1133">Transmembrane helix</keyword>
<evidence type="ECO:0000313" key="16">
    <source>
        <dbReference type="Proteomes" id="UP001293593"/>
    </source>
</evidence>
<dbReference type="PANTHER" id="PTHR31707">
    <property type="entry name" value="PECTINESTERASE"/>
    <property type="match status" value="1"/>
</dbReference>
<evidence type="ECO:0000256" key="1">
    <source>
        <dbReference type="ARBA" id="ARBA00004191"/>
    </source>
</evidence>
<dbReference type="SMART" id="SM00856">
    <property type="entry name" value="PMEI"/>
    <property type="match status" value="1"/>
</dbReference>
<comment type="function">
    <text evidence="12">Acts in the modification of cell walls via demethylesterification of cell wall pectin.</text>
</comment>
<keyword evidence="12" id="KW-0961">Cell wall biogenesis/degradation</keyword>
<comment type="similarity">
    <text evidence="4">In the C-terminal section; belongs to the pectinesterase family.</text>
</comment>
<dbReference type="Pfam" id="PF04043">
    <property type="entry name" value="PMEI"/>
    <property type="match status" value="1"/>
</dbReference>
<dbReference type="GO" id="GO:0030599">
    <property type="term" value="F:pectinesterase activity"/>
    <property type="evidence" value="ECO:0007669"/>
    <property type="project" value="UniProtKB-UniRule"/>
</dbReference>
<evidence type="ECO:0000256" key="4">
    <source>
        <dbReference type="ARBA" id="ARBA00007786"/>
    </source>
</evidence>
<keyword evidence="13" id="KW-0472">Membrane</keyword>
<keyword evidence="8 12" id="KW-0063">Aspartyl esterase</keyword>
<dbReference type="Gene3D" id="2.160.20.10">
    <property type="entry name" value="Single-stranded right-handed beta-helix, Pectin lyase-like"/>
    <property type="match status" value="1"/>
</dbReference>
<proteinExistence type="inferred from homology"/>
<dbReference type="CDD" id="cd15798">
    <property type="entry name" value="PMEI-like_3"/>
    <property type="match status" value="1"/>
</dbReference>
<dbReference type="InterPro" id="IPR035513">
    <property type="entry name" value="Invertase/methylesterase_inhib"/>
</dbReference>
<dbReference type="Gene3D" id="1.20.140.40">
    <property type="entry name" value="Invertase/pectin methylesterase inhibitor family protein"/>
    <property type="match status" value="1"/>
</dbReference>
<dbReference type="GO" id="GO:0042545">
    <property type="term" value="P:cell wall modification"/>
    <property type="evidence" value="ECO:0007669"/>
    <property type="project" value="UniProtKB-UniRule"/>
</dbReference>
<dbReference type="PROSITE" id="PS00503">
    <property type="entry name" value="PECTINESTERASE_2"/>
    <property type="match status" value="1"/>
</dbReference>
<evidence type="ECO:0000256" key="7">
    <source>
        <dbReference type="ARBA" id="ARBA00022801"/>
    </source>
</evidence>
<organism evidence="15 16">
    <name type="scientific">Acacia crassicarpa</name>
    <name type="common">northern wattle</name>
    <dbReference type="NCBI Taxonomy" id="499986"/>
    <lineage>
        <taxon>Eukaryota</taxon>
        <taxon>Viridiplantae</taxon>
        <taxon>Streptophyta</taxon>
        <taxon>Embryophyta</taxon>
        <taxon>Tracheophyta</taxon>
        <taxon>Spermatophyta</taxon>
        <taxon>Magnoliopsida</taxon>
        <taxon>eudicotyledons</taxon>
        <taxon>Gunneridae</taxon>
        <taxon>Pentapetalae</taxon>
        <taxon>rosids</taxon>
        <taxon>fabids</taxon>
        <taxon>Fabales</taxon>
        <taxon>Fabaceae</taxon>
        <taxon>Caesalpinioideae</taxon>
        <taxon>mimosoid clade</taxon>
        <taxon>Acacieae</taxon>
        <taxon>Acacia</taxon>
    </lineage>
</organism>
<keyword evidence="16" id="KW-1185">Reference proteome</keyword>
<dbReference type="InterPro" id="IPR012334">
    <property type="entry name" value="Pectin_lyas_fold"/>
</dbReference>
<evidence type="ECO:0000256" key="6">
    <source>
        <dbReference type="ARBA" id="ARBA00022512"/>
    </source>
</evidence>
<dbReference type="InterPro" id="IPR033131">
    <property type="entry name" value="Pectinesterase_Asp_AS"/>
</dbReference>
<dbReference type="FunFam" id="2.160.20.10:FF:000001">
    <property type="entry name" value="Pectinesterase"/>
    <property type="match status" value="1"/>
</dbReference>
<dbReference type="Pfam" id="PF01095">
    <property type="entry name" value="Pectinesterase"/>
    <property type="match status" value="1"/>
</dbReference>
<evidence type="ECO:0000256" key="11">
    <source>
        <dbReference type="PROSITE-ProRule" id="PRU10040"/>
    </source>
</evidence>
<evidence type="ECO:0000256" key="9">
    <source>
        <dbReference type="ARBA" id="ARBA00023157"/>
    </source>
</evidence>
<keyword evidence="12" id="KW-0964">Secreted</keyword>
<dbReference type="AlphaFoldDB" id="A0AAE1JAW3"/>
<dbReference type="SUPFAM" id="SSF101148">
    <property type="entry name" value="Plant invertase/pectin methylesterase inhibitor"/>
    <property type="match status" value="1"/>
</dbReference>
<feature type="domain" description="Pectinesterase inhibitor" evidence="14">
    <location>
        <begin position="72"/>
        <end position="232"/>
    </location>
</feature>
<reference evidence="15" key="1">
    <citation type="submission" date="2023-10" db="EMBL/GenBank/DDBJ databases">
        <title>Chromosome-level genome of the transformable northern wattle, Acacia crassicarpa.</title>
        <authorList>
            <person name="Massaro I."/>
            <person name="Sinha N.R."/>
            <person name="Poethig S."/>
            <person name="Leichty A.R."/>
        </authorList>
    </citation>
    <scope>NUCLEOTIDE SEQUENCE</scope>
    <source>
        <strain evidence="15">Acra3RX</strain>
        <tissue evidence="15">Leaf</tissue>
    </source>
</reference>